<evidence type="ECO:0000313" key="4">
    <source>
        <dbReference type="Proteomes" id="UP001199322"/>
    </source>
</evidence>
<dbReference type="AlphaFoldDB" id="A0A9Q2H366"/>
<accession>A0A9Q2H366</accession>
<reference evidence="3" key="1">
    <citation type="submission" date="2018-06" db="EMBL/GenBank/DDBJ databases">
        <authorList>
            <person name="O'Rourke A."/>
        </authorList>
    </citation>
    <scope>NUCLEOTIDE SEQUENCE</scope>
    <source>
        <strain evidence="3">132550021-3</strain>
    </source>
</reference>
<name>A0A9Q2H366_RALPI</name>
<keyword evidence="1" id="KW-0175">Coiled coil</keyword>
<dbReference type="RefSeq" id="WP_116576926.1">
    <property type="nucleotide sequence ID" value="NZ_JACBXL010000023.1"/>
</dbReference>
<dbReference type="InterPro" id="IPR046864">
    <property type="entry name" value="VasX_N"/>
</dbReference>
<dbReference type="CDD" id="cd20707">
    <property type="entry name" value="MIX_III"/>
    <property type="match status" value="1"/>
</dbReference>
<dbReference type="InterPro" id="IPR048126">
    <property type="entry name" value="Toxin_VasX"/>
</dbReference>
<evidence type="ECO:0000259" key="2">
    <source>
        <dbReference type="Pfam" id="PF20249"/>
    </source>
</evidence>
<dbReference type="Pfam" id="PF20249">
    <property type="entry name" value="VasX_N"/>
    <property type="match status" value="1"/>
</dbReference>
<evidence type="ECO:0000256" key="1">
    <source>
        <dbReference type="SAM" id="Coils"/>
    </source>
</evidence>
<protein>
    <recommendedName>
        <fullName evidence="2">Toxin VasX N-terminal region domain-containing protein</fullName>
    </recommendedName>
</protein>
<evidence type="ECO:0000313" key="3">
    <source>
        <dbReference type="EMBL" id="MBX3892975.1"/>
    </source>
</evidence>
<feature type="coiled-coil region" evidence="1">
    <location>
        <begin position="339"/>
        <end position="366"/>
    </location>
</feature>
<feature type="domain" description="Toxin VasX N-terminal region" evidence="2">
    <location>
        <begin position="18"/>
        <end position="178"/>
    </location>
</feature>
<gene>
    <name evidence="3" type="ORF">DEE74_24200</name>
</gene>
<organism evidence="3 4">
    <name type="scientific">Ralstonia pickettii</name>
    <name type="common">Burkholderia pickettii</name>
    <dbReference type="NCBI Taxonomy" id="329"/>
    <lineage>
        <taxon>Bacteria</taxon>
        <taxon>Pseudomonadati</taxon>
        <taxon>Pseudomonadota</taxon>
        <taxon>Betaproteobacteria</taxon>
        <taxon>Burkholderiales</taxon>
        <taxon>Burkholderiaceae</taxon>
        <taxon>Ralstonia</taxon>
    </lineage>
</organism>
<comment type="caution">
    <text evidence="3">The sequence shown here is derived from an EMBL/GenBank/DDBJ whole genome shotgun (WGS) entry which is preliminary data.</text>
</comment>
<dbReference type="Proteomes" id="UP001199322">
    <property type="component" value="Unassembled WGS sequence"/>
</dbReference>
<sequence>MTNIQSTVDRFTPPVHGCSFCDRPPGLAVLPVRYAVVGPEDKEGAPPLAGNFHIEHAPTQLGGGAQYTLRTMRPGFLYVFHEATLHWDCYLVVNGGHLWKIIPERPTPPRVSTEFSCSVGIGHGYMSMYFTIPDPKRATRVWYAYSHVAWTPAQLDENKFKPEVRAQHMQMLNVQAWLDSANQPHAARSTELGKHVASFAMPPKDQDEAFRHLSAPPRIKAGDRLDLIGEAAGAILSLAMERASPGHALMLACNDPLAMTEDLALLSNDVLHPKAHDGVVWDKKTDLLLNALEANIRENAVRNMTKEAEDAAVENERNGVTLEGYPTYEFLSAVFSPEKTAARWKREDAEREADRQTKQEDVAEAAWKPYAKVLDKSMRHRDHGPRLKALNETILAPIARSHAQWLMSGQLEQYMSYRHDSRDIAHGCVYNEAMARCLEHGVGNAECLGVVKRWCDEANPLNPSNLLARGLHLNHDELIKTAAGYTDQGLAAMLETFKAILDKFDQTSKAMALPDQLSKIGLMPRLTWVLGNQIIPALAHSLHTKTAKMFLNGLSLAGGVRLVGISRDVMSVRHTVLHDLNTTNPALYKHLGRSRRREEAVVVSRRAKRMAANSNLVWYDKRDLAAAKDLASLQLRDQHEVPGLKQVRAVLGSRHVNIGAVSVILQGLALFHATQSFRAAGEFDEEETGMKLMGGLVAMTGTLMEQAGILVEKAPTHPFVARVMRAMPDADWAERGQRWARKGRLVGFLGALAGIGWDAVHSREEFAKGNQTLGYLYGGSTVSGAMAAAIAVGWISLPSWPFLVVLFGANVGISIVDDPATLKWAQRCRFSAPSGKPKFSSMEDESFAFSQLGIRVEEEQPK</sequence>
<dbReference type="EMBL" id="QGBI01000032">
    <property type="protein sequence ID" value="MBX3892975.1"/>
    <property type="molecule type" value="Genomic_DNA"/>
</dbReference>
<dbReference type="NCBIfam" id="NF041559">
    <property type="entry name" value="BTH_I2691_fam"/>
    <property type="match status" value="1"/>
</dbReference>
<proteinExistence type="predicted"/>